<evidence type="ECO:0000313" key="3">
    <source>
        <dbReference type="Proteomes" id="UP001372338"/>
    </source>
</evidence>
<organism evidence="2 3">
    <name type="scientific">Crotalaria pallida</name>
    <name type="common">Smooth rattlebox</name>
    <name type="synonym">Crotalaria striata</name>
    <dbReference type="NCBI Taxonomy" id="3830"/>
    <lineage>
        <taxon>Eukaryota</taxon>
        <taxon>Viridiplantae</taxon>
        <taxon>Streptophyta</taxon>
        <taxon>Embryophyta</taxon>
        <taxon>Tracheophyta</taxon>
        <taxon>Spermatophyta</taxon>
        <taxon>Magnoliopsida</taxon>
        <taxon>eudicotyledons</taxon>
        <taxon>Gunneridae</taxon>
        <taxon>Pentapetalae</taxon>
        <taxon>rosids</taxon>
        <taxon>fabids</taxon>
        <taxon>Fabales</taxon>
        <taxon>Fabaceae</taxon>
        <taxon>Papilionoideae</taxon>
        <taxon>50 kb inversion clade</taxon>
        <taxon>genistoids sensu lato</taxon>
        <taxon>core genistoids</taxon>
        <taxon>Crotalarieae</taxon>
        <taxon>Crotalaria</taxon>
    </lineage>
</organism>
<dbReference type="AlphaFoldDB" id="A0AAN9EMW2"/>
<dbReference type="InterPro" id="IPR005135">
    <property type="entry name" value="Endo/exonuclease/phosphatase"/>
</dbReference>
<evidence type="ECO:0000259" key="1">
    <source>
        <dbReference type="PROSITE" id="PS50878"/>
    </source>
</evidence>
<proteinExistence type="predicted"/>
<feature type="domain" description="Reverse transcriptase" evidence="1">
    <location>
        <begin position="483"/>
        <end position="764"/>
    </location>
</feature>
<dbReference type="SUPFAM" id="SSF56219">
    <property type="entry name" value="DNase I-like"/>
    <property type="match status" value="1"/>
</dbReference>
<sequence>MEPPDPSIGIEHQITPMEEEDQLRLKASRKQEDLSRVYKIGLMCLYETHSGGDRAKRIINRLGFNGFYVVDAQGHAGGIWVLWDDNNWKVDVISSNYQLVHLKVQFHNCDPWLLTTVYGNPHPQYRHTLWENIREIEISVAGPWCLMGDFNSIIHDYEQSGGSSTFRSDSQTFNSMVRDCNLVDGGFVGYPFTWRRGRLLKRLDRVLMNLEWRITYPHMSVHHLDPLKSDHNPLLLDFATTGEVNRGRRPFRFMASWLSHKDLPKVISPLWDSKEQWNEKILSTKEGLKKWNIDEYGNIFKKKNQLLRLLNGISRSLAMGQNDYLENLQHILWKEYEQVIIDEEVLWFQKSRCKWIALGDRNTKYFHDTTLVRRRKNKIMSLLDDNDTWVTDRNQLECMARNYFQSLYADHTPYVEFCLHGAFPPLLQDQVNFLSKDVCNEEIKKAIFAMGGLKAPGKDGFQAIFYQSHWDIVGPALCNLVKDIFLHPDKVKDINDTLITLIPKINLPTSIKHFRPISLCNVSYKVVTKIIATRLRDIMDHVVGPSQCSFVPGRNGSDNIIVAQEVIHSMRAKKGKKGFMAIKIDLEKAYDKLKWNFVIDTLKDEGIPDMLINVIYHCISSATMNILWNGEILDPIIPANGVRQGDPISPYLFVLCMERLSHIINVAINHKFWKPIKLSRGGPLISHLAFADDLFLFAEVSLDQIDCITTCLDLFCESSGSKVNSDKTRIFFSKNVNNNIRQQICDACGFQRTDDLGKYLGIPLLHKE</sequence>
<protein>
    <recommendedName>
        <fullName evidence="1">Reverse transcriptase domain-containing protein</fullName>
    </recommendedName>
</protein>
<dbReference type="EMBL" id="JAYWIO010000005">
    <property type="protein sequence ID" value="KAK7260044.1"/>
    <property type="molecule type" value="Genomic_DNA"/>
</dbReference>
<dbReference type="InterPro" id="IPR000477">
    <property type="entry name" value="RT_dom"/>
</dbReference>
<dbReference type="Pfam" id="PF03372">
    <property type="entry name" value="Exo_endo_phos"/>
    <property type="match status" value="1"/>
</dbReference>
<dbReference type="InterPro" id="IPR043502">
    <property type="entry name" value="DNA/RNA_pol_sf"/>
</dbReference>
<name>A0AAN9EMW2_CROPI</name>
<gene>
    <name evidence="2" type="ORF">RIF29_25766</name>
</gene>
<dbReference type="Pfam" id="PF00078">
    <property type="entry name" value="RVT_1"/>
    <property type="match status" value="1"/>
</dbReference>
<comment type="caution">
    <text evidence="2">The sequence shown here is derived from an EMBL/GenBank/DDBJ whole genome shotgun (WGS) entry which is preliminary data.</text>
</comment>
<dbReference type="PROSITE" id="PS50878">
    <property type="entry name" value="RT_POL"/>
    <property type="match status" value="1"/>
</dbReference>
<dbReference type="SUPFAM" id="SSF56672">
    <property type="entry name" value="DNA/RNA polymerases"/>
    <property type="match status" value="1"/>
</dbReference>
<accession>A0AAN9EMW2</accession>
<dbReference type="PANTHER" id="PTHR19446">
    <property type="entry name" value="REVERSE TRANSCRIPTASES"/>
    <property type="match status" value="1"/>
</dbReference>
<keyword evidence="3" id="KW-1185">Reference proteome</keyword>
<reference evidence="2 3" key="1">
    <citation type="submission" date="2024-01" db="EMBL/GenBank/DDBJ databases">
        <title>The genomes of 5 underutilized Papilionoideae crops provide insights into root nodulation and disease resistanc.</title>
        <authorList>
            <person name="Yuan L."/>
        </authorList>
    </citation>
    <scope>NUCLEOTIDE SEQUENCE [LARGE SCALE GENOMIC DNA]</scope>
    <source>
        <strain evidence="2">ZHUSHIDOU_FW_LH</strain>
        <tissue evidence="2">Leaf</tissue>
    </source>
</reference>
<dbReference type="CDD" id="cd01650">
    <property type="entry name" value="RT_nLTR_like"/>
    <property type="match status" value="1"/>
</dbReference>
<dbReference type="GO" id="GO:0003824">
    <property type="term" value="F:catalytic activity"/>
    <property type="evidence" value="ECO:0007669"/>
    <property type="project" value="InterPro"/>
</dbReference>
<dbReference type="Proteomes" id="UP001372338">
    <property type="component" value="Unassembled WGS sequence"/>
</dbReference>
<evidence type="ECO:0000313" key="2">
    <source>
        <dbReference type="EMBL" id="KAK7260044.1"/>
    </source>
</evidence>
<dbReference type="InterPro" id="IPR036691">
    <property type="entry name" value="Endo/exonu/phosph_ase_sf"/>
</dbReference>
<dbReference type="Gene3D" id="3.60.10.10">
    <property type="entry name" value="Endonuclease/exonuclease/phosphatase"/>
    <property type="match status" value="1"/>
</dbReference>